<keyword evidence="2" id="KW-1133">Transmembrane helix</keyword>
<dbReference type="AlphaFoldDB" id="A0AAV8YUE7"/>
<evidence type="ECO:0000256" key="2">
    <source>
        <dbReference type="SAM" id="Phobius"/>
    </source>
</evidence>
<name>A0AAV8YUE7_9CUCU</name>
<evidence type="ECO:0000313" key="4">
    <source>
        <dbReference type="EMBL" id="KAJ8954709.1"/>
    </source>
</evidence>
<dbReference type="InterPro" id="IPR013607">
    <property type="entry name" value="Phospholipase_A2-like"/>
</dbReference>
<sequence length="300" mass="33189">MGKRKNISSIIRRKTPKKGRGLLNTLINKLPVELHIPGYRYCGPGTKLEKRLGRGDQGVNPLDEACKVHDIAYSQFKDTTSRNIADRELAEAATKRLKASDARLGEKIAAFGVANIMKAKSKLGMGLKKGRSKKRGGTLKRKSAKKTRVIPIPKTGGFLPLLFPLLGALGALGGGAAGIAKAVNDSKANRQQLEEEKRHNLAMEAAATGKGLYLAPYKKGYGLYLSPNRKKLPMKLPHRPLTNVDLEKYVEQIKIPFFRGVFMRNKLPRTIRKVECGIVNLDHDSGSGTHWTAYVKRRMR</sequence>
<dbReference type="GO" id="GO:0005198">
    <property type="term" value="F:structural molecule activity"/>
    <property type="evidence" value="ECO:0007669"/>
    <property type="project" value="InterPro"/>
</dbReference>
<evidence type="ECO:0000313" key="5">
    <source>
        <dbReference type="Proteomes" id="UP001162162"/>
    </source>
</evidence>
<evidence type="ECO:0000259" key="3">
    <source>
        <dbReference type="Pfam" id="PF08398"/>
    </source>
</evidence>
<gene>
    <name evidence="4" type="ORF">NQ318_011402</name>
</gene>
<evidence type="ECO:0000256" key="1">
    <source>
        <dbReference type="SAM" id="MobiDB-lite"/>
    </source>
</evidence>
<feature type="domain" description="Phospholipase A2-like" evidence="3">
    <location>
        <begin position="33"/>
        <end position="95"/>
    </location>
</feature>
<dbReference type="GO" id="GO:0006644">
    <property type="term" value="P:phospholipid metabolic process"/>
    <property type="evidence" value="ECO:0007669"/>
    <property type="project" value="InterPro"/>
</dbReference>
<dbReference type="GO" id="GO:0050482">
    <property type="term" value="P:arachidonate secretion"/>
    <property type="evidence" value="ECO:0007669"/>
    <property type="project" value="InterPro"/>
</dbReference>
<keyword evidence="2" id="KW-0472">Membrane</keyword>
<keyword evidence="5" id="KW-1185">Reference proteome</keyword>
<dbReference type="Proteomes" id="UP001162162">
    <property type="component" value="Unassembled WGS sequence"/>
</dbReference>
<comment type="caution">
    <text evidence="4">The sequence shown here is derived from an EMBL/GenBank/DDBJ whole genome shotgun (WGS) entry which is preliminary data.</text>
</comment>
<dbReference type="GO" id="GO:0004623">
    <property type="term" value="F:phospholipase A2 activity"/>
    <property type="evidence" value="ECO:0007669"/>
    <property type="project" value="InterPro"/>
</dbReference>
<accession>A0AAV8YUE7</accession>
<dbReference type="Gene3D" id="1.20.90.10">
    <property type="entry name" value="Phospholipase A2 domain"/>
    <property type="match status" value="1"/>
</dbReference>
<keyword evidence="2" id="KW-0812">Transmembrane</keyword>
<organism evidence="4 5">
    <name type="scientific">Aromia moschata</name>
    <dbReference type="NCBI Taxonomy" id="1265417"/>
    <lineage>
        <taxon>Eukaryota</taxon>
        <taxon>Metazoa</taxon>
        <taxon>Ecdysozoa</taxon>
        <taxon>Arthropoda</taxon>
        <taxon>Hexapoda</taxon>
        <taxon>Insecta</taxon>
        <taxon>Pterygota</taxon>
        <taxon>Neoptera</taxon>
        <taxon>Endopterygota</taxon>
        <taxon>Coleoptera</taxon>
        <taxon>Polyphaga</taxon>
        <taxon>Cucujiformia</taxon>
        <taxon>Chrysomeloidea</taxon>
        <taxon>Cerambycidae</taxon>
        <taxon>Cerambycinae</taxon>
        <taxon>Callichromatini</taxon>
        <taxon>Aromia</taxon>
    </lineage>
</organism>
<dbReference type="Pfam" id="PF08398">
    <property type="entry name" value="Phospholip_A2_4"/>
    <property type="match status" value="1"/>
</dbReference>
<feature type="region of interest" description="Disordered" evidence="1">
    <location>
        <begin position="127"/>
        <end position="146"/>
    </location>
</feature>
<proteinExistence type="predicted"/>
<dbReference type="EMBL" id="JAPWTK010000045">
    <property type="protein sequence ID" value="KAJ8954709.1"/>
    <property type="molecule type" value="Genomic_DNA"/>
</dbReference>
<feature type="compositionally biased region" description="Basic residues" evidence="1">
    <location>
        <begin position="128"/>
        <end position="146"/>
    </location>
</feature>
<feature type="transmembrane region" description="Helical" evidence="2">
    <location>
        <begin position="158"/>
        <end position="180"/>
    </location>
</feature>
<reference evidence="4" key="1">
    <citation type="journal article" date="2023" name="Insect Mol. Biol.">
        <title>Genome sequencing provides insights into the evolution of gene families encoding plant cell wall-degrading enzymes in longhorned beetles.</title>
        <authorList>
            <person name="Shin N.R."/>
            <person name="Okamura Y."/>
            <person name="Kirsch R."/>
            <person name="Pauchet Y."/>
        </authorList>
    </citation>
    <scope>NUCLEOTIDE SEQUENCE</scope>
    <source>
        <strain evidence="4">AMC_N1</strain>
    </source>
</reference>
<dbReference type="InterPro" id="IPR036444">
    <property type="entry name" value="PLipase_A2_dom_sf"/>
</dbReference>
<protein>
    <recommendedName>
        <fullName evidence="3">Phospholipase A2-like domain-containing protein</fullName>
    </recommendedName>
</protein>